<evidence type="ECO:0000313" key="2">
    <source>
        <dbReference type="Proteomes" id="UP000837857"/>
    </source>
</evidence>
<dbReference type="Proteomes" id="UP000837857">
    <property type="component" value="Chromosome 7"/>
</dbReference>
<keyword evidence="2" id="KW-1185">Reference proteome</keyword>
<sequence length="107" mass="11377">MSGISLFLFFEGSKSTALLSPGNVLRLARDRKTVGHSNGVGLCGGGAAPIVEWAALASQPAAVLAFATTCRQIDGWPLQRRSDHFRHSDRVVRRQRVGIGGACESSL</sequence>
<accession>A0ABN8J9T4</accession>
<evidence type="ECO:0000313" key="1">
    <source>
        <dbReference type="EMBL" id="CAH2074789.1"/>
    </source>
</evidence>
<reference evidence="1" key="1">
    <citation type="submission" date="2022-03" db="EMBL/GenBank/DDBJ databases">
        <authorList>
            <person name="Martin H S."/>
        </authorList>
    </citation>
    <scope>NUCLEOTIDE SEQUENCE</scope>
</reference>
<dbReference type="EMBL" id="OW152819">
    <property type="protein sequence ID" value="CAH2074789.1"/>
    <property type="molecule type" value="Genomic_DNA"/>
</dbReference>
<name>A0ABN8J9T4_9NEOP</name>
<gene>
    <name evidence="1" type="ORF">IPOD504_LOCUS16272</name>
</gene>
<organism evidence="1 2">
    <name type="scientific">Iphiclides podalirius</name>
    <name type="common">scarce swallowtail</name>
    <dbReference type="NCBI Taxonomy" id="110791"/>
    <lineage>
        <taxon>Eukaryota</taxon>
        <taxon>Metazoa</taxon>
        <taxon>Ecdysozoa</taxon>
        <taxon>Arthropoda</taxon>
        <taxon>Hexapoda</taxon>
        <taxon>Insecta</taxon>
        <taxon>Pterygota</taxon>
        <taxon>Neoptera</taxon>
        <taxon>Endopterygota</taxon>
        <taxon>Lepidoptera</taxon>
        <taxon>Glossata</taxon>
        <taxon>Ditrysia</taxon>
        <taxon>Papilionoidea</taxon>
        <taxon>Papilionidae</taxon>
        <taxon>Papilioninae</taxon>
        <taxon>Iphiclides</taxon>
    </lineage>
</organism>
<proteinExistence type="predicted"/>
<feature type="non-terminal residue" evidence="1">
    <location>
        <position position="1"/>
    </location>
</feature>
<protein>
    <submittedName>
        <fullName evidence="1">Uncharacterized protein</fullName>
    </submittedName>
</protein>